<name>A0A0W0VAY2_9GAMM</name>
<dbReference type="PATRIC" id="fig|456.5.peg.1697"/>
<dbReference type="EMBL" id="LNYJ01000011">
    <property type="protein sequence ID" value="KTD17283.1"/>
    <property type="molecule type" value="Genomic_DNA"/>
</dbReference>
<accession>A0A0W0VAY2</accession>
<organism evidence="1 2">
    <name type="scientific">Legionella jordanis</name>
    <dbReference type="NCBI Taxonomy" id="456"/>
    <lineage>
        <taxon>Bacteria</taxon>
        <taxon>Pseudomonadati</taxon>
        <taxon>Pseudomonadota</taxon>
        <taxon>Gammaproteobacteria</taxon>
        <taxon>Legionellales</taxon>
        <taxon>Legionellaceae</taxon>
        <taxon>Legionella</taxon>
    </lineage>
</organism>
<evidence type="ECO:0000313" key="1">
    <source>
        <dbReference type="EMBL" id="KTD17283.1"/>
    </source>
</evidence>
<gene>
    <name evidence="1" type="ORF">Ljor_1589</name>
</gene>
<dbReference type="STRING" id="456.Ljor_1589"/>
<evidence type="ECO:0000313" key="2">
    <source>
        <dbReference type="Proteomes" id="UP000055035"/>
    </source>
</evidence>
<sequence length="62" mass="7198">MQIMHSIRITMQQADIKRRFVESLIEIKTYSYSVGLVAYQANYAQKFSVLGYDGHTQITILK</sequence>
<comment type="caution">
    <text evidence="1">The sequence shown here is derived from an EMBL/GenBank/DDBJ whole genome shotgun (WGS) entry which is preliminary data.</text>
</comment>
<proteinExistence type="predicted"/>
<protein>
    <submittedName>
        <fullName evidence="1">Uncharacterized protein</fullName>
    </submittedName>
</protein>
<reference evidence="1 2" key="1">
    <citation type="submission" date="2015-11" db="EMBL/GenBank/DDBJ databases">
        <title>Genomic analysis of 38 Legionella species identifies large and diverse effector repertoires.</title>
        <authorList>
            <person name="Burstein D."/>
            <person name="Amaro F."/>
            <person name="Zusman T."/>
            <person name="Lifshitz Z."/>
            <person name="Cohen O."/>
            <person name="Gilbert J.A."/>
            <person name="Pupko T."/>
            <person name="Shuman H.A."/>
            <person name="Segal G."/>
        </authorList>
    </citation>
    <scope>NUCLEOTIDE SEQUENCE [LARGE SCALE GENOMIC DNA]</scope>
    <source>
        <strain evidence="1 2">BL-540</strain>
    </source>
</reference>
<dbReference type="AlphaFoldDB" id="A0A0W0VAY2"/>
<dbReference type="Proteomes" id="UP000055035">
    <property type="component" value="Unassembled WGS sequence"/>
</dbReference>
<keyword evidence="2" id="KW-1185">Reference proteome</keyword>